<accession>A0A1M6DH04</accession>
<feature type="binding site" evidence="7">
    <location>
        <begin position="32"/>
        <end position="39"/>
    </location>
    <ligand>
        <name>ATP</name>
        <dbReference type="ChEBI" id="CHEBI:30616"/>
    </ligand>
</feature>
<protein>
    <recommendedName>
        <fullName evidence="7">Chromosome partition protein Smc</fullName>
    </recommendedName>
</protein>
<keyword evidence="10" id="KW-1185">Reference proteome</keyword>
<keyword evidence="5 7" id="KW-0175">Coiled coil</keyword>
<dbReference type="InterPro" id="IPR036277">
    <property type="entry name" value="SMC_hinge_sf"/>
</dbReference>
<dbReference type="Gene3D" id="6.10.140.1720">
    <property type="match status" value="1"/>
</dbReference>
<feature type="coiled-coil region" evidence="7">
    <location>
        <begin position="181"/>
        <end position="208"/>
    </location>
</feature>
<sequence length="1188" mass="137079">MYLKEIIINGFKSFPEKTVIKINSEFTAVVGPNGSGKSNISDAFKWVMGEQSAKTLRGTKMEDVIFAGTERRKPLGYAEVNLVFDNSDKRLPIEYQEVCVTRRLFRTGESEYLLNKTSTRLKEIRELFMNTGIGIDGYSIIGQGRVEDIVGTKSETRRKVIEEAAGIVKFKTRKEESIRKLLKTEENIERVNDIISEIEQRIEPLRKQKESAEKYLEFKGTLKSAELNLLSRDYDVQNEFLEDIKEQLKSKTEELKKIEEKLENNRNGFEKLISDNKVLDEEISGYELKNSEYNKKFFENENSLKLRKEKKILFESENDKIKNALVNSDERLRQWAKEIERCKSEEEKVKIEIDYFRKVLLEKEKELEAFIEESNSIQSVIEMKKNDVFEMYNIQTETKSKINIVDSLISNLEDRYKSLETEYSNAEESEKRIFESIAESNEMHEINTAKKDRLTEEIQEATSETNRFKLEKNVSDNELVKIKNSLNEVESKKKILSRMQESYDGYYKSVQRFMVDCKDNKVFDDKIIGVVAELVEAEKSYETALQVALGSSMQNIIIKNEKYASEIISYLKKRNIGRITFLPLDTMKPRKLNTHELNALKSTGCIGVFSELVAYEDKYKNIIDYLLGRVILVDSIENGIKIAKSINYSAKIVTVSGETVNAGGSITGGTIKNSINLVGRKREISELEDLAEKTVSAGRNESERNRNLVDRIRELDICCENLKTSLNKVDIDIKNSMLESKYLKEELGRIQSGKSKLHEDFEFLKIEKSNYISEKDKRLSELDEYSEKIRFIEEELEERSSTYKNSVNELESRRTGITDYKIKITELVSSRENILNEAGNIENRVSAEKTTLDSSRELIEKNNYLIKELDLESLEVEKVNEMLSDKIKSIDMKLAETRELKKKNQNLQYELQKSMNEDTKLIGELGIENNSIKTKIEITENKIVSISNQMWEDYEMSYAMCCEYKDESLSMTKLKEIVRKSKSAIKNLGDINIGSIEEYNSVSERYGFLVKQKDDLDKAKDKLNKVINELTYKMKKQFSEEYGKIREQFKAVFVTLFNGGKADIVMTDESDMLNSDIEIYAQPPGKKLNKISLMSGGEKAMTAIALLFAILKINPTPFCILDEIEAALDDANVYRFAAYLKEFSKETQFLVITHRKGTMEFVDTLYGTTMEEQGVTKLVSMKLSNYNM</sequence>
<feature type="coiled-coil region" evidence="7">
    <location>
        <begin position="325"/>
        <end position="352"/>
    </location>
</feature>
<feature type="coiled-coil region" evidence="7">
    <location>
        <begin position="402"/>
        <end position="471"/>
    </location>
</feature>
<comment type="similarity">
    <text evidence="7">Belongs to the SMC family.</text>
</comment>
<evidence type="ECO:0000256" key="2">
    <source>
        <dbReference type="ARBA" id="ARBA00022490"/>
    </source>
</evidence>
<dbReference type="SMART" id="SM00968">
    <property type="entry name" value="SMC_hinge"/>
    <property type="match status" value="1"/>
</dbReference>
<evidence type="ECO:0000256" key="3">
    <source>
        <dbReference type="ARBA" id="ARBA00022741"/>
    </source>
</evidence>
<dbReference type="PANTHER" id="PTHR43977">
    <property type="entry name" value="STRUCTURAL MAINTENANCE OF CHROMOSOMES PROTEIN 3"/>
    <property type="match status" value="1"/>
</dbReference>
<dbReference type="GO" id="GO:0007059">
    <property type="term" value="P:chromosome segregation"/>
    <property type="evidence" value="ECO:0007669"/>
    <property type="project" value="UniProtKB-UniRule"/>
</dbReference>
<keyword evidence="3 7" id="KW-0547">Nucleotide-binding</keyword>
<proteinExistence type="inferred from homology"/>
<dbReference type="Gene3D" id="3.40.50.300">
    <property type="entry name" value="P-loop containing nucleotide triphosphate hydrolases"/>
    <property type="match status" value="2"/>
</dbReference>
<evidence type="ECO:0000256" key="7">
    <source>
        <dbReference type="HAMAP-Rule" id="MF_01894"/>
    </source>
</evidence>
<keyword evidence="6 7" id="KW-0238">DNA-binding</keyword>
<dbReference type="Pfam" id="PF06470">
    <property type="entry name" value="SMC_hinge"/>
    <property type="match status" value="1"/>
</dbReference>
<feature type="coiled-coil region" evidence="7">
    <location>
        <begin position="238"/>
        <end position="296"/>
    </location>
</feature>
<dbReference type="CDD" id="cd03278">
    <property type="entry name" value="ABC_SMC_barmotin"/>
    <property type="match status" value="1"/>
</dbReference>
<dbReference type="Pfam" id="PF02463">
    <property type="entry name" value="SMC_N"/>
    <property type="match status" value="1"/>
</dbReference>
<dbReference type="OrthoDB" id="9808768at2"/>
<dbReference type="Gene3D" id="3.30.70.1620">
    <property type="match status" value="1"/>
</dbReference>
<dbReference type="HAMAP" id="MF_01894">
    <property type="entry name" value="Smc_prok"/>
    <property type="match status" value="1"/>
</dbReference>
<dbReference type="RefSeq" id="WP_073047813.1">
    <property type="nucleotide sequence ID" value="NZ_FQZL01000006.1"/>
</dbReference>
<dbReference type="GO" id="GO:0005737">
    <property type="term" value="C:cytoplasm"/>
    <property type="evidence" value="ECO:0007669"/>
    <property type="project" value="UniProtKB-SubCell"/>
</dbReference>
<dbReference type="SUPFAM" id="SSF75553">
    <property type="entry name" value="Smc hinge domain"/>
    <property type="match status" value="1"/>
</dbReference>
<keyword evidence="2 7" id="KW-0963">Cytoplasm</keyword>
<dbReference type="NCBIfam" id="TIGR02168">
    <property type="entry name" value="SMC_prok_B"/>
    <property type="match status" value="1"/>
</dbReference>
<evidence type="ECO:0000256" key="6">
    <source>
        <dbReference type="ARBA" id="ARBA00023125"/>
    </source>
</evidence>
<dbReference type="STRING" id="1121476.SAMN02745751_00906"/>
<comment type="function">
    <text evidence="7">Required for chromosome condensation and partitioning.</text>
</comment>
<dbReference type="PIRSF" id="PIRSF005719">
    <property type="entry name" value="SMC"/>
    <property type="match status" value="1"/>
</dbReference>
<dbReference type="FunFam" id="3.40.50.300:FF:000901">
    <property type="entry name" value="Chromosome partition protein Smc"/>
    <property type="match status" value="1"/>
</dbReference>
<dbReference type="InterPro" id="IPR003395">
    <property type="entry name" value="RecF/RecN/SMC_N"/>
</dbReference>
<dbReference type="GO" id="GO:0016887">
    <property type="term" value="F:ATP hydrolysis activity"/>
    <property type="evidence" value="ECO:0007669"/>
    <property type="project" value="InterPro"/>
</dbReference>
<dbReference type="AlphaFoldDB" id="A0A1M6DH04"/>
<evidence type="ECO:0000256" key="1">
    <source>
        <dbReference type="ARBA" id="ARBA00004496"/>
    </source>
</evidence>
<dbReference type="GO" id="GO:0005524">
    <property type="term" value="F:ATP binding"/>
    <property type="evidence" value="ECO:0007669"/>
    <property type="project" value="UniProtKB-UniRule"/>
</dbReference>
<evidence type="ECO:0000313" key="9">
    <source>
        <dbReference type="EMBL" id="SHI72319.1"/>
    </source>
</evidence>
<name>A0A1M6DH04_9FIRM</name>
<comment type="subcellular location">
    <subcellularLocation>
        <location evidence="1 7">Cytoplasm</location>
    </subcellularLocation>
</comment>
<keyword evidence="4 7" id="KW-0067">ATP-binding</keyword>
<dbReference type="EMBL" id="FQZL01000006">
    <property type="protein sequence ID" value="SHI72319.1"/>
    <property type="molecule type" value="Genomic_DNA"/>
</dbReference>
<comment type="domain">
    <text evidence="7">Contains large globular domains required for ATP hydrolysis at each terminus and a third globular domain forming a flexible hinge near the middle of the molecule. These domains are separated by coiled-coil structures.</text>
</comment>
<evidence type="ECO:0000256" key="4">
    <source>
        <dbReference type="ARBA" id="ARBA00022840"/>
    </source>
</evidence>
<reference evidence="9 10" key="1">
    <citation type="submission" date="2016-11" db="EMBL/GenBank/DDBJ databases">
        <authorList>
            <person name="Jaros S."/>
            <person name="Januszkiewicz K."/>
            <person name="Wedrychowicz H."/>
        </authorList>
    </citation>
    <scope>NUCLEOTIDE SEQUENCE [LARGE SCALE GENOMIC DNA]</scope>
    <source>
        <strain evidence="9 10">DSM 17477</strain>
    </source>
</reference>
<evidence type="ECO:0000313" key="10">
    <source>
        <dbReference type="Proteomes" id="UP000184052"/>
    </source>
</evidence>
<dbReference type="FunFam" id="3.40.50.300:FF:000984">
    <property type="entry name" value="Chromosome partition protein Smc"/>
    <property type="match status" value="1"/>
</dbReference>
<dbReference type="GO" id="GO:0030261">
    <property type="term" value="P:chromosome condensation"/>
    <property type="evidence" value="ECO:0007669"/>
    <property type="project" value="InterPro"/>
</dbReference>
<dbReference type="InterPro" id="IPR010935">
    <property type="entry name" value="SMC_hinge"/>
</dbReference>
<evidence type="ECO:0000256" key="5">
    <source>
        <dbReference type="ARBA" id="ARBA00023054"/>
    </source>
</evidence>
<feature type="coiled-coil region" evidence="7">
    <location>
        <begin position="775"/>
        <end position="813"/>
    </location>
</feature>
<dbReference type="Proteomes" id="UP000184052">
    <property type="component" value="Unassembled WGS sequence"/>
</dbReference>
<dbReference type="InterPro" id="IPR011890">
    <property type="entry name" value="SMC_prok"/>
</dbReference>
<dbReference type="GO" id="GO:0006260">
    <property type="term" value="P:DNA replication"/>
    <property type="evidence" value="ECO:0007669"/>
    <property type="project" value="UniProtKB-UniRule"/>
</dbReference>
<dbReference type="SUPFAM" id="SSF52540">
    <property type="entry name" value="P-loop containing nucleoside triphosphate hydrolases"/>
    <property type="match status" value="1"/>
</dbReference>
<dbReference type="InterPro" id="IPR024704">
    <property type="entry name" value="SMC"/>
</dbReference>
<comment type="subunit">
    <text evidence="7">Homodimer.</text>
</comment>
<feature type="domain" description="SMC hinge" evidence="8">
    <location>
        <begin position="525"/>
        <end position="643"/>
    </location>
</feature>
<dbReference type="Gene3D" id="1.20.1060.20">
    <property type="match status" value="1"/>
</dbReference>
<dbReference type="GO" id="GO:0003677">
    <property type="term" value="F:DNA binding"/>
    <property type="evidence" value="ECO:0007669"/>
    <property type="project" value="UniProtKB-UniRule"/>
</dbReference>
<dbReference type="InterPro" id="IPR027417">
    <property type="entry name" value="P-loop_NTPase"/>
</dbReference>
<dbReference type="GO" id="GO:0005694">
    <property type="term" value="C:chromosome"/>
    <property type="evidence" value="ECO:0007669"/>
    <property type="project" value="InterPro"/>
</dbReference>
<gene>
    <name evidence="7" type="primary">smc</name>
    <name evidence="9" type="ORF">SAMN02745751_00906</name>
</gene>
<organism evidence="9 10">
    <name type="scientific">Dethiosulfatibacter aminovorans DSM 17477</name>
    <dbReference type="NCBI Taxonomy" id="1121476"/>
    <lineage>
        <taxon>Bacteria</taxon>
        <taxon>Bacillati</taxon>
        <taxon>Bacillota</taxon>
        <taxon>Tissierellia</taxon>
        <taxon>Dethiosulfatibacter</taxon>
    </lineage>
</organism>
<dbReference type="GO" id="GO:0007062">
    <property type="term" value="P:sister chromatid cohesion"/>
    <property type="evidence" value="ECO:0007669"/>
    <property type="project" value="InterPro"/>
</dbReference>
<evidence type="ECO:0000259" key="8">
    <source>
        <dbReference type="SMART" id="SM00968"/>
    </source>
</evidence>